<feature type="transmembrane region" description="Helical" evidence="7">
    <location>
        <begin position="234"/>
        <end position="252"/>
    </location>
</feature>
<keyword evidence="6 7" id="KW-0472">Membrane</keyword>
<keyword evidence="5 7" id="KW-1133">Transmembrane helix</keyword>
<reference evidence="9 10" key="1">
    <citation type="journal article" date="2015" name="Genome Announc.">
        <title>Expanding the biotechnology potential of lactobacilli through comparative genomics of 213 strains and associated genera.</title>
        <authorList>
            <person name="Sun Z."/>
            <person name="Harris H.M."/>
            <person name="McCann A."/>
            <person name="Guo C."/>
            <person name="Argimon S."/>
            <person name="Zhang W."/>
            <person name="Yang X."/>
            <person name="Jeffery I.B."/>
            <person name="Cooney J.C."/>
            <person name="Kagawa T.F."/>
            <person name="Liu W."/>
            <person name="Song Y."/>
            <person name="Salvetti E."/>
            <person name="Wrobel A."/>
            <person name="Rasinkangas P."/>
            <person name="Parkhill J."/>
            <person name="Rea M.C."/>
            <person name="O'Sullivan O."/>
            <person name="Ritari J."/>
            <person name="Douillard F.P."/>
            <person name="Paul Ross R."/>
            <person name="Yang R."/>
            <person name="Briner A.E."/>
            <person name="Felis G.E."/>
            <person name="de Vos W.M."/>
            <person name="Barrangou R."/>
            <person name="Klaenhammer T.R."/>
            <person name="Caufield P.W."/>
            <person name="Cui Y."/>
            <person name="Zhang H."/>
            <person name="O'Toole P.W."/>
        </authorList>
    </citation>
    <scope>NUCLEOTIDE SEQUENCE [LARGE SCALE GENOMIC DNA]</scope>
    <source>
        <strain evidence="9 10">DSM 19682</strain>
    </source>
</reference>
<keyword evidence="10" id="KW-1185">Reference proteome</keyword>
<name>A0A0R1KKM9_9LACO</name>
<feature type="transmembrane region" description="Helical" evidence="7">
    <location>
        <begin position="179"/>
        <end position="202"/>
    </location>
</feature>
<evidence type="ECO:0000256" key="3">
    <source>
        <dbReference type="ARBA" id="ARBA00022475"/>
    </source>
</evidence>
<dbReference type="PROSITE" id="PS50928">
    <property type="entry name" value="ABC_TM1"/>
    <property type="match status" value="1"/>
</dbReference>
<keyword evidence="2 7" id="KW-0813">Transport</keyword>
<dbReference type="PATRIC" id="fig|1423775.4.peg.778"/>
<dbReference type="InterPro" id="IPR050809">
    <property type="entry name" value="UgpAE/MalFG_permease"/>
</dbReference>
<dbReference type="STRING" id="1423775.FD03_GL000761"/>
<dbReference type="GO" id="GO:0055085">
    <property type="term" value="P:transmembrane transport"/>
    <property type="evidence" value="ECO:0007669"/>
    <property type="project" value="InterPro"/>
</dbReference>
<dbReference type="InterPro" id="IPR000515">
    <property type="entry name" value="MetI-like"/>
</dbReference>
<evidence type="ECO:0000313" key="9">
    <source>
        <dbReference type="EMBL" id="KRK81169.1"/>
    </source>
</evidence>
<proteinExistence type="inferred from homology"/>
<evidence type="ECO:0000259" key="8">
    <source>
        <dbReference type="PROSITE" id="PS50928"/>
    </source>
</evidence>
<comment type="caution">
    <text evidence="9">The sequence shown here is derived from an EMBL/GenBank/DDBJ whole genome shotgun (WGS) entry which is preliminary data.</text>
</comment>
<feature type="transmembrane region" description="Helical" evidence="7">
    <location>
        <begin position="26"/>
        <end position="49"/>
    </location>
</feature>
<feature type="transmembrane region" description="Helical" evidence="7">
    <location>
        <begin position="136"/>
        <end position="156"/>
    </location>
</feature>
<feature type="domain" description="ABC transmembrane type-1" evidence="8">
    <location>
        <begin position="96"/>
        <end position="309"/>
    </location>
</feature>
<feature type="transmembrane region" description="Helical" evidence="7">
    <location>
        <begin position="100"/>
        <end position="124"/>
    </location>
</feature>
<evidence type="ECO:0000256" key="1">
    <source>
        <dbReference type="ARBA" id="ARBA00004651"/>
    </source>
</evidence>
<dbReference type="SUPFAM" id="SSF161098">
    <property type="entry name" value="MetI-like"/>
    <property type="match status" value="1"/>
</dbReference>
<dbReference type="CDD" id="cd06261">
    <property type="entry name" value="TM_PBP2"/>
    <property type="match status" value="1"/>
</dbReference>
<dbReference type="GO" id="GO:0005886">
    <property type="term" value="C:plasma membrane"/>
    <property type="evidence" value="ECO:0007669"/>
    <property type="project" value="UniProtKB-SubCell"/>
</dbReference>
<evidence type="ECO:0000256" key="7">
    <source>
        <dbReference type="RuleBase" id="RU363032"/>
    </source>
</evidence>
<evidence type="ECO:0000256" key="5">
    <source>
        <dbReference type="ARBA" id="ARBA00022989"/>
    </source>
</evidence>
<dbReference type="Pfam" id="PF00528">
    <property type="entry name" value="BPD_transp_1"/>
    <property type="match status" value="1"/>
</dbReference>
<dbReference type="PANTHER" id="PTHR43227:SF11">
    <property type="entry name" value="BLL4140 PROTEIN"/>
    <property type="match status" value="1"/>
</dbReference>
<dbReference type="AlphaFoldDB" id="A0A0R1KKM9"/>
<dbReference type="PANTHER" id="PTHR43227">
    <property type="entry name" value="BLL4140 PROTEIN"/>
    <property type="match status" value="1"/>
</dbReference>
<evidence type="ECO:0000313" key="10">
    <source>
        <dbReference type="Proteomes" id="UP000051248"/>
    </source>
</evidence>
<dbReference type="Gene3D" id="1.10.3720.10">
    <property type="entry name" value="MetI-like"/>
    <property type="match status" value="1"/>
</dbReference>
<comment type="subcellular location">
    <subcellularLocation>
        <location evidence="1 7">Cell membrane</location>
        <topology evidence="1 7">Multi-pass membrane protein</topology>
    </subcellularLocation>
</comment>
<sequence>MKEVTPKGGLENSSERKKRSKFRQKFANNGPFIIFALPGAIWMVFFFYIPVFANVVAFKDFKFSPDGFMASLAQSKWVGFQNFKFLFSSNAAWLITKNTLLYNLGFITLNLIIAVFFAIVMSELRHKKLVKTYQTSMLLPYFLSWVIIAYFVMAFLNPEKGLLNSMLHTDINWYAEPKYWPFFLLMLGTWKGIGYNSILYFATVMGIDPTYYEAAMVDGAGKWQQIKNITIPQLLPLMTLMTILAVGNIFRADFGLFYTVPQNSGALYNVTSVLDTYIYNGLTATGDIGMSSAASLYQSVVGCILLVSTNMLVRRFDGDSALF</sequence>
<keyword evidence="4 7" id="KW-0812">Transmembrane</keyword>
<gene>
    <name evidence="9" type="ORF">FD03_GL000761</name>
</gene>
<evidence type="ECO:0000256" key="4">
    <source>
        <dbReference type="ARBA" id="ARBA00022692"/>
    </source>
</evidence>
<keyword evidence="3" id="KW-1003">Cell membrane</keyword>
<evidence type="ECO:0000256" key="2">
    <source>
        <dbReference type="ARBA" id="ARBA00022448"/>
    </source>
</evidence>
<dbReference type="Proteomes" id="UP000051248">
    <property type="component" value="Unassembled WGS sequence"/>
</dbReference>
<dbReference type="OrthoDB" id="9785836at2"/>
<dbReference type="InterPro" id="IPR035906">
    <property type="entry name" value="MetI-like_sf"/>
</dbReference>
<dbReference type="EMBL" id="AZDZ01000001">
    <property type="protein sequence ID" value="KRK81169.1"/>
    <property type="molecule type" value="Genomic_DNA"/>
</dbReference>
<dbReference type="eggNOG" id="COG4209">
    <property type="taxonomic scope" value="Bacteria"/>
</dbReference>
<evidence type="ECO:0000256" key="6">
    <source>
        <dbReference type="ARBA" id="ARBA00023136"/>
    </source>
</evidence>
<accession>A0A0R1KKM9</accession>
<protein>
    <submittedName>
        <fullName evidence="9">Sugar ABC transporter substrate binding protein</fullName>
    </submittedName>
</protein>
<comment type="similarity">
    <text evidence="7">Belongs to the binding-protein-dependent transport system permease family.</text>
</comment>
<dbReference type="RefSeq" id="WP_025023353.1">
    <property type="nucleotide sequence ID" value="NZ_AZDZ01000001.1"/>
</dbReference>
<organism evidence="9 10">
    <name type="scientific">Companilactobacillus nodensis DSM 19682 = JCM 14932 = NBRC 107160</name>
    <dbReference type="NCBI Taxonomy" id="1423775"/>
    <lineage>
        <taxon>Bacteria</taxon>
        <taxon>Bacillati</taxon>
        <taxon>Bacillota</taxon>
        <taxon>Bacilli</taxon>
        <taxon>Lactobacillales</taxon>
        <taxon>Lactobacillaceae</taxon>
        <taxon>Companilactobacillus</taxon>
    </lineage>
</organism>